<keyword evidence="1" id="KW-0812">Transmembrane</keyword>
<accession>A0A150J3G9</accession>
<evidence type="ECO:0000313" key="2">
    <source>
        <dbReference type="EMBL" id="KYC51761.1"/>
    </source>
</evidence>
<comment type="caution">
    <text evidence="2">The sequence shown here is derived from an EMBL/GenBank/DDBJ whole genome shotgun (WGS) entry which is preliminary data.</text>
</comment>
<gene>
    <name evidence="2" type="ORF">AMQ74_01006</name>
</gene>
<dbReference type="Proteomes" id="UP000075578">
    <property type="component" value="Unassembled WGS sequence"/>
</dbReference>
<feature type="transmembrane region" description="Helical" evidence="1">
    <location>
        <begin position="282"/>
        <end position="302"/>
    </location>
</feature>
<evidence type="ECO:0000256" key="1">
    <source>
        <dbReference type="SAM" id="Phobius"/>
    </source>
</evidence>
<protein>
    <recommendedName>
        <fullName evidence="4">CARDB domain-containing protein</fullName>
    </recommendedName>
</protein>
<name>A0A150J3G9_9EURY</name>
<reference evidence="2 3" key="1">
    <citation type="journal article" date="2016" name="ISME J.">
        <title>Chasing the elusive Euryarchaeota class WSA2: genomes reveal a uniquely fastidious methyl-reducing methanogen.</title>
        <authorList>
            <person name="Nobu M.K."/>
            <person name="Narihiro T."/>
            <person name="Kuroda K."/>
            <person name="Mei R."/>
            <person name="Liu W.T."/>
        </authorList>
    </citation>
    <scope>NUCLEOTIDE SEQUENCE [LARGE SCALE GENOMIC DNA]</scope>
    <source>
        <strain evidence="2">U1lsi0528_Bin089</strain>
    </source>
</reference>
<keyword evidence="1" id="KW-0472">Membrane</keyword>
<proteinExistence type="predicted"/>
<sequence length="305" mass="34886">MNKAIFLLLLIFVSSFSNVSGSGGQVDIILGYPEEVQLNKEFDIKFEIFNNSNDRIWDAEITIEKDFINKYGEYINSNTNYSSNPFKYVVLGPGYKVNDTFKLTFKDDFPEDKVTFNIIFEGKKGSCRCSSTALYIKKQVTINVQKKIQATITLKKDSFEVYSGETLEIPLIIKNTGDIKINNVLVYLSDEKLSSEKLEKPLLKVGEEHSCTLIVPTNEEHENKSFNPSIILSFKDSTGKEIKIIKQTSIKVNNKIQNIEEKIIKNEDKEEKNITFVNINHILLLVPLVSLIVIMISYFSLIRKR</sequence>
<evidence type="ECO:0000313" key="3">
    <source>
        <dbReference type="Proteomes" id="UP000075578"/>
    </source>
</evidence>
<dbReference type="EMBL" id="LNGD01000055">
    <property type="protein sequence ID" value="KYC51761.1"/>
    <property type="molecule type" value="Genomic_DNA"/>
</dbReference>
<dbReference type="AlphaFoldDB" id="A0A150J3G9"/>
<evidence type="ECO:0008006" key="4">
    <source>
        <dbReference type="Google" id="ProtNLM"/>
    </source>
</evidence>
<organism evidence="2 3">
    <name type="scientific">Candidatus Methanofastidiosum methylothiophilum</name>
    <dbReference type="NCBI Taxonomy" id="1705564"/>
    <lineage>
        <taxon>Archaea</taxon>
        <taxon>Methanobacteriati</taxon>
        <taxon>Methanobacteriota</taxon>
        <taxon>Stenosarchaea group</taxon>
        <taxon>Candidatus Methanofastidiosia</taxon>
        <taxon>Candidatus Methanofastidiosales</taxon>
        <taxon>Candidatus Methanofastidiosaceae</taxon>
        <taxon>Candidatus Methanofastidiosum</taxon>
    </lineage>
</organism>
<keyword evidence="1" id="KW-1133">Transmembrane helix</keyword>